<dbReference type="EMBL" id="JANBPU010000026">
    <property type="protein sequence ID" value="KAJ1919483.1"/>
    <property type="molecule type" value="Genomic_DNA"/>
</dbReference>
<feature type="compositionally biased region" description="Acidic residues" evidence="2">
    <location>
        <begin position="266"/>
        <end position="276"/>
    </location>
</feature>
<comment type="caution">
    <text evidence="3">The sequence shown here is derived from an EMBL/GenBank/DDBJ whole genome shotgun (WGS) entry which is preliminary data.</text>
</comment>
<accession>A0A9W7ZZN7</accession>
<name>A0A9W7ZZN7_9FUNG</name>
<dbReference type="AlphaFoldDB" id="A0A9W7ZZN7"/>
<sequence>MKPDPYKQKASRKYKASHPEARKAKDGKKQTPKNGHERIQNRCEDTAAAEDKVEIGTELEDSCSTSNPEENNEELGPDNSQLERKCYHGRATRNLPSNAWRYEEPEEQLEEIDEEEMRIIEEINEKKEAELQKFLERLKTQLSENGGTDYRNLKIHKNSKDHESQLDSEDEEIIEKLLSIPYHRLVKEVSPQVLKDVFGIEKNEFDGDRKESASTRRAAGKVSLNAGNKLEGAQDLIPSMRAASEMTIANKNPAASSQPSPKAPADDLDEWLDSVI</sequence>
<keyword evidence="4" id="KW-1185">Reference proteome</keyword>
<keyword evidence="1" id="KW-0175">Coiled coil</keyword>
<proteinExistence type="predicted"/>
<protein>
    <submittedName>
        <fullName evidence="3">Uncharacterized protein</fullName>
    </submittedName>
</protein>
<dbReference type="Proteomes" id="UP001150538">
    <property type="component" value="Unassembled WGS sequence"/>
</dbReference>
<feature type="coiled-coil region" evidence="1">
    <location>
        <begin position="109"/>
        <end position="144"/>
    </location>
</feature>
<evidence type="ECO:0000313" key="4">
    <source>
        <dbReference type="Proteomes" id="UP001150538"/>
    </source>
</evidence>
<evidence type="ECO:0000256" key="2">
    <source>
        <dbReference type="SAM" id="MobiDB-lite"/>
    </source>
</evidence>
<feature type="region of interest" description="Disordered" evidence="2">
    <location>
        <begin position="243"/>
        <end position="276"/>
    </location>
</feature>
<organism evidence="3 4">
    <name type="scientific">Mycoemilia scoparia</name>
    <dbReference type="NCBI Taxonomy" id="417184"/>
    <lineage>
        <taxon>Eukaryota</taxon>
        <taxon>Fungi</taxon>
        <taxon>Fungi incertae sedis</taxon>
        <taxon>Zoopagomycota</taxon>
        <taxon>Kickxellomycotina</taxon>
        <taxon>Kickxellomycetes</taxon>
        <taxon>Kickxellales</taxon>
        <taxon>Kickxellaceae</taxon>
        <taxon>Mycoemilia</taxon>
    </lineage>
</organism>
<feature type="region of interest" description="Disordered" evidence="2">
    <location>
        <begin position="1"/>
        <end position="89"/>
    </location>
</feature>
<feature type="compositionally biased region" description="Basic and acidic residues" evidence="2">
    <location>
        <begin position="17"/>
        <end position="55"/>
    </location>
</feature>
<reference evidence="3" key="1">
    <citation type="submission" date="2022-07" db="EMBL/GenBank/DDBJ databases">
        <title>Phylogenomic reconstructions and comparative analyses of Kickxellomycotina fungi.</title>
        <authorList>
            <person name="Reynolds N.K."/>
            <person name="Stajich J.E."/>
            <person name="Barry K."/>
            <person name="Grigoriev I.V."/>
            <person name="Crous P."/>
            <person name="Smith M.E."/>
        </authorList>
    </citation>
    <scope>NUCLEOTIDE SEQUENCE</scope>
    <source>
        <strain evidence="3">NBRC 100468</strain>
    </source>
</reference>
<feature type="region of interest" description="Disordered" evidence="2">
    <location>
        <begin position="145"/>
        <end position="167"/>
    </location>
</feature>
<evidence type="ECO:0000313" key="3">
    <source>
        <dbReference type="EMBL" id="KAJ1919483.1"/>
    </source>
</evidence>
<evidence type="ECO:0000256" key="1">
    <source>
        <dbReference type="SAM" id="Coils"/>
    </source>
</evidence>
<gene>
    <name evidence="3" type="ORF">H4219_001954</name>
</gene>
<feature type="compositionally biased region" description="Low complexity" evidence="2">
    <location>
        <begin position="249"/>
        <end position="260"/>
    </location>
</feature>